<name>A0A2N5H9M4_9BACI</name>
<reference evidence="3 4" key="1">
    <citation type="submission" date="2017-11" db="EMBL/GenBank/DDBJ databases">
        <title>Comparitive Functional Genomics of Dry Heat Resistant strains isolated from the Viking Spacecraft.</title>
        <authorList>
            <person name="Seuylemezian A."/>
            <person name="Cooper K."/>
            <person name="Vaishampayan P."/>
        </authorList>
    </citation>
    <scope>NUCLEOTIDE SEQUENCE [LARGE SCALE GENOMIC DNA]</scope>
    <source>
        <strain evidence="3 4">V32-6</strain>
    </source>
</reference>
<keyword evidence="1" id="KW-1133">Transmembrane helix</keyword>
<dbReference type="InterPro" id="IPR009996">
    <property type="entry name" value="YycH"/>
</dbReference>
<dbReference type="OrthoDB" id="2382185at2"/>
<keyword evidence="4" id="KW-1185">Reference proteome</keyword>
<keyword evidence="1" id="KW-0812">Transmembrane</keyword>
<feature type="domain" description="Regulatory protein YycH" evidence="2">
    <location>
        <begin position="4"/>
        <end position="429"/>
    </location>
</feature>
<dbReference type="EMBL" id="PGVE01000078">
    <property type="protein sequence ID" value="PLS02215.1"/>
    <property type="molecule type" value="Genomic_DNA"/>
</dbReference>
<dbReference type="Gene3D" id="3.10.450.310">
    <property type="match status" value="1"/>
</dbReference>
<evidence type="ECO:0000256" key="1">
    <source>
        <dbReference type="SAM" id="Phobius"/>
    </source>
</evidence>
<evidence type="ECO:0000259" key="2">
    <source>
        <dbReference type="Pfam" id="PF07435"/>
    </source>
</evidence>
<dbReference type="RefSeq" id="WP_101650118.1">
    <property type="nucleotide sequence ID" value="NZ_PGVE01000078.1"/>
</dbReference>
<dbReference type="AlphaFoldDB" id="A0A2N5H9M4"/>
<feature type="transmembrane region" description="Helical" evidence="1">
    <location>
        <begin position="9"/>
        <end position="28"/>
    </location>
</feature>
<protein>
    <recommendedName>
        <fullName evidence="2">Regulatory protein YycH domain-containing protein</fullName>
    </recommendedName>
</protein>
<dbReference type="CDD" id="cd15787">
    <property type="entry name" value="YycH_N"/>
    <property type="match status" value="1"/>
</dbReference>
<organism evidence="3 4">
    <name type="scientific">Neobacillus cucumis</name>
    <dbReference type="NCBI Taxonomy" id="1740721"/>
    <lineage>
        <taxon>Bacteria</taxon>
        <taxon>Bacillati</taxon>
        <taxon>Bacillota</taxon>
        <taxon>Bacilli</taxon>
        <taxon>Bacillales</taxon>
        <taxon>Bacillaceae</taxon>
        <taxon>Neobacillus</taxon>
    </lineage>
</organism>
<dbReference type="Gene3D" id="3.30.310.160">
    <property type="entry name" value="YycH protein, domain 2"/>
    <property type="match status" value="1"/>
</dbReference>
<keyword evidence="1" id="KW-0472">Membrane</keyword>
<dbReference type="InterPro" id="IPR042274">
    <property type="entry name" value="YycH/YycI_2"/>
</dbReference>
<sequence length="441" mass="51269">MRYENIKSGILTILVLVSILLTWSLWTYQPNYDTMENSKTVAEVNLSEKQEVTKIVRPDQVLFHVKGQHYGTNNPTELEKMIKEMRHWTISDVENHSDKVGDFDEFIHRSGNTEIIFPGDVPIELYRSVFTIEGKKITPFNFNRIIINAEDLEKGNGIVYFASTETQQIYISHISLSNVNEFNRDYYKNAAHYPKFFAYKLAGKRSIFLPESKTQMTTYKYLPVTLNSDEFKDALFDDPSFVQKSSVPYGEEFTNDSSKMTVNYDSNILQYVNPTTDDNFVESSYDLVKRSIDFVNEHGGWTDPFRYVSKSEYKRSVSFRLYSMDGYPIYNDRGLSEITEVWGRDEINKYVRPNIALDLPLITEMQKVSIPSGHEVLARLQSNKNFKPELLEELVLGYRMERDSEENKLILLEPAWFYRYDKSWGQIPLKDLGGGPVRGLE</sequence>
<evidence type="ECO:0000313" key="3">
    <source>
        <dbReference type="EMBL" id="PLS02215.1"/>
    </source>
</evidence>
<dbReference type="Pfam" id="PF07435">
    <property type="entry name" value="YycH"/>
    <property type="match status" value="1"/>
</dbReference>
<comment type="caution">
    <text evidence="3">The sequence shown here is derived from an EMBL/GenBank/DDBJ whole genome shotgun (WGS) entry which is preliminary data.</text>
</comment>
<accession>A0A2N5H9M4</accession>
<dbReference type="Proteomes" id="UP000234950">
    <property type="component" value="Unassembled WGS sequence"/>
</dbReference>
<gene>
    <name evidence="3" type="ORF">CVD27_20960</name>
</gene>
<evidence type="ECO:0000313" key="4">
    <source>
        <dbReference type="Proteomes" id="UP000234950"/>
    </source>
</evidence>
<proteinExistence type="predicted"/>